<protein>
    <submittedName>
        <fullName evidence="1">Uncharacterized protein</fullName>
    </submittedName>
</protein>
<evidence type="ECO:0000313" key="2">
    <source>
        <dbReference type="Proteomes" id="UP000266861"/>
    </source>
</evidence>
<keyword evidence="2" id="KW-1185">Reference proteome</keyword>
<comment type="caution">
    <text evidence="1">The sequence shown here is derived from an EMBL/GenBank/DDBJ whole genome shotgun (WGS) entry which is preliminary data.</text>
</comment>
<organism evidence="1 2">
    <name type="scientific">Diversispora epigaea</name>
    <dbReference type="NCBI Taxonomy" id="1348612"/>
    <lineage>
        <taxon>Eukaryota</taxon>
        <taxon>Fungi</taxon>
        <taxon>Fungi incertae sedis</taxon>
        <taxon>Mucoromycota</taxon>
        <taxon>Glomeromycotina</taxon>
        <taxon>Glomeromycetes</taxon>
        <taxon>Diversisporales</taxon>
        <taxon>Diversisporaceae</taxon>
        <taxon>Diversispora</taxon>
    </lineage>
</organism>
<dbReference type="Proteomes" id="UP000266861">
    <property type="component" value="Unassembled WGS sequence"/>
</dbReference>
<reference evidence="1 2" key="1">
    <citation type="submission" date="2018-08" db="EMBL/GenBank/DDBJ databases">
        <title>Genome and evolution of the arbuscular mycorrhizal fungus Diversispora epigaea (formerly Glomus versiforme) and its bacterial endosymbionts.</title>
        <authorList>
            <person name="Sun X."/>
            <person name="Fei Z."/>
            <person name="Harrison M."/>
        </authorList>
    </citation>
    <scope>NUCLEOTIDE SEQUENCE [LARGE SCALE GENOMIC DNA]</scope>
    <source>
        <strain evidence="1 2">IT104</strain>
    </source>
</reference>
<gene>
    <name evidence="1" type="ORF">Glove_103g213</name>
</gene>
<accession>A0A397JDS3</accession>
<sequence>MSLTTRNADDGWVEIMNHVADGLRNSGSRTQKLTEDNVKKECKWTGRIGQMVKLNNGSDAMTNLKIIRLSYRSIKSKCSLAEYHREILDTKDRIVPSTKNVFMDNGKQ</sequence>
<dbReference type="AlphaFoldDB" id="A0A397JDS3"/>
<dbReference type="EMBL" id="PQFF01000096">
    <property type="protein sequence ID" value="RHZ82810.1"/>
    <property type="molecule type" value="Genomic_DNA"/>
</dbReference>
<proteinExistence type="predicted"/>
<evidence type="ECO:0000313" key="1">
    <source>
        <dbReference type="EMBL" id="RHZ82810.1"/>
    </source>
</evidence>
<name>A0A397JDS3_9GLOM</name>